<reference evidence="1 2" key="1">
    <citation type="submission" date="2022-01" db="EMBL/GenBank/DDBJ databases">
        <title>Whole genome-based taxonomy of the Shewanellaceae.</title>
        <authorList>
            <person name="Martin-Rodriguez A.J."/>
        </authorList>
    </citation>
    <scope>NUCLEOTIDE SEQUENCE [LARGE SCALE GENOMIC DNA]</scope>
    <source>
        <strain evidence="1 2">JCM 17801</strain>
    </source>
</reference>
<evidence type="ECO:0000313" key="1">
    <source>
        <dbReference type="EMBL" id="MCL1115766.1"/>
    </source>
</evidence>
<keyword evidence="2" id="KW-1185">Reference proteome</keyword>
<comment type="caution">
    <text evidence="1">The sequence shown here is derived from an EMBL/GenBank/DDBJ whole genome shotgun (WGS) entry which is preliminary data.</text>
</comment>
<organism evidence="1 2">
    <name type="scientific">Shewanella aestuarii</name>
    <dbReference type="NCBI Taxonomy" id="1028752"/>
    <lineage>
        <taxon>Bacteria</taxon>
        <taxon>Pseudomonadati</taxon>
        <taxon>Pseudomonadota</taxon>
        <taxon>Gammaproteobacteria</taxon>
        <taxon>Alteromonadales</taxon>
        <taxon>Shewanellaceae</taxon>
        <taxon>Shewanella</taxon>
    </lineage>
</organism>
<dbReference type="RefSeq" id="WP_188839474.1">
    <property type="nucleotide sequence ID" value="NZ_BMOT01000001.1"/>
</dbReference>
<dbReference type="PANTHER" id="PTHR35175:SF2">
    <property type="entry name" value="DUF1289 DOMAIN-CONTAINING PROTEIN"/>
    <property type="match status" value="1"/>
</dbReference>
<name>A0ABT0KWC6_9GAMM</name>
<dbReference type="Pfam" id="PF06945">
    <property type="entry name" value="DUF1289"/>
    <property type="match status" value="1"/>
</dbReference>
<sequence>MADPQDVASPCIRHCSLDEQDICLGCHRTLDEILAWHTMTNEQKSSLLNELQYRALGRKRPFKF</sequence>
<dbReference type="EMBL" id="JAKILK010000001">
    <property type="protein sequence ID" value="MCL1115766.1"/>
    <property type="molecule type" value="Genomic_DNA"/>
</dbReference>
<proteinExistence type="predicted"/>
<dbReference type="Proteomes" id="UP001203212">
    <property type="component" value="Unassembled WGS sequence"/>
</dbReference>
<evidence type="ECO:0000313" key="2">
    <source>
        <dbReference type="Proteomes" id="UP001203212"/>
    </source>
</evidence>
<accession>A0ABT0KWC6</accession>
<protein>
    <submittedName>
        <fullName evidence="1">DUF1289 domain-containing protein</fullName>
    </submittedName>
</protein>
<dbReference type="PANTHER" id="PTHR35175">
    <property type="entry name" value="DUF1289 DOMAIN-CONTAINING PROTEIN"/>
    <property type="match status" value="1"/>
</dbReference>
<dbReference type="InterPro" id="IPR010710">
    <property type="entry name" value="DUF1289"/>
</dbReference>
<gene>
    <name evidence="1" type="ORF">L2689_00710</name>
</gene>